<dbReference type="EMBL" id="RMBX01000015">
    <property type="protein sequence ID" value="RPD38582.1"/>
    <property type="molecule type" value="Genomic_DNA"/>
</dbReference>
<keyword evidence="3" id="KW-1185">Reference proteome</keyword>
<sequence>MPKGLFIQTCMYISLLFRVNYFFPYICVNPVNQPYSLHKTLTRMSTTRIDPAELWKLKPEELSATMYNTMFSFINQIYPISEELEEEIVKNSEIVKFKRGSIILKHNDICRYCYFAGCGLARAYYITDEGEDVSSWFMKEGDIIITVQSFFDQVPSREELHALEDTICIGLTHEALQEIYLKFPEFNFVGRVLTQKYYIQMEERAFSLRMDSAEEKYLKLEQHSPEIIARVSLKDIASYLGIAPGTISRIRTERK</sequence>
<protein>
    <submittedName>
        <fullName evidence="2">Crp/Fnr family transcriptional regulator</fullName>
    </submittedName>
</protein>
<dbReference type="SUPFAM" id="SSF51206">
    <property type="entry name" value="cAMP-binding domain-like"/>
    <property type="match status" value="1"/>
</dbReference>
<dbReference type="InterPro" id="IPR018490">
    <property type="entry name" value="cNMP-bd_dom_sf"/>
</dbReference>
<organism evidence="2 3">
    <name type="scientific">Chitinophaga barathri</name>
    <dbReference type="NCBI Taxonomy" id="1647451"/>
    <lineage>
        <taxon>Bacteria</taxon>
        <taxon>Pseudomonadati</taxon>
        <taxon>Bacteroidota</taxon>
        <taxon>Chitinophagia</taxon>
        <taxon>Chitinophagales</taxon>
        <taxon>Chitinophagaceae</taxon>
        <taxon>Chitinophaga</taxon>
    </lineage>
</organism>
<evidence type="ECO:0000259" key="1">
    <source>
        <dbReference type="Pfam" id="PF00027"/>
    </source>
</evidence>
<dbReference type="AlphaFoldDB" id="A0A3N4M5P6"/>
<dbReference type="Pfam" id="PF00027">
    <property type="entry name" value="cNMP_binding"/>
    <property type="match status" value="1"/>
</dbReference>
<dbReference type="Gene3D" id="2.60.120.10">
    <property type="entry name" value="Jelly Rolls"/>
    <property type="match status" value="1"/>
</dbReference>
<feature type="domain" description="Cyclic nucleotide-binding" evidence="1">
    <location>
        <begin position="95"/>
        <end position="180"/>
    </location>
</feature>
<accession>A0A3N4M5P6</accession>
<evidence type="ECO:0000313" key="2">
    <source>
        <dbReference type="EMBL" id="RPD38582.1"/>
    </source>
</evidence>
<name>A0A3N4M5P6_9BACT</name>
<gene>
    <name evidence="2" type="ORF">EG028_25295</name>
</gene>
<evidence type="ECO:0000313" key="3">
    <source>
        <dbReference type="Proteomes" id="UP000279089"/>
    </source>
</evidence>
<dbReference type="OrthoDB" id="680421at2"/>
<dbReference type="InterPro" id="IPR014710">
    <property type="entry name" value="RmlC-like_jellyroll"/>
</dbReference>
<dbReference type="CDD" id="cd00038">
    <property type="entry name" value="CAP_ED"/>
    <property type="match status" value="1"/>
</dbReference>
<comment type="caution">
    <text evidence="2">The sequence shown here is derived from an EMBL/GenBank/DDBJ whole genome shotgun (WGS) entry which is preliminary data.</text>
</comment>
<reference evidence="3" key="1">
    <citation type="submission" date="2018-11" db="EMBL/GenBank/DDBJ databases">
        <title>Chitinophaga lutea sp.nov., isolate from arsenic contaminated soil.</title>
        <authorList>
            <person name="Zong Y."/>
        </authorList>
    </citation>
    <scope>NUCLEOTIDE SEQUENCE [LARGE SCALE GENOMIC DNA]</scope>
    <source>
        <strain evidence="3">YLT18</strain>
    </source>
</reference>
<dbReference type="InterPro" id="IPR000595">
    <property type="entry name" value="cNMP-bd_dom"/>
</dbReference>
<proteinExistence type="predicted"/>
<dbReference type="Proteomes" id="UP000279089">
    <property type="component" value="Unassembled WGS sequence"/>
</dbReference>